<dbReference type="PANTHER" id="PTHR37512">
    <property type="entry name" value="TRIFUNCTIONAL NAD BIOSYNTHESIS/REGULATOR PROTEIN NADR"/>
    <property type="match status" value="1"/>
</dbReference>
<name>A0A975T2G4_9ACTN</name>
<evidence type="ECO:0000259" key="2">
    <source>
        <dbReference type="Pfam" id="PF13521"/>
    </source>
</evidence>
<dbReference type="GO" id="GO:0003824">
    <property type="term" value="F:catalytic activity"/>
    <property type="evidence" value="ECO:0007669"/>
    <property type="project" value="InterPro"/>
</dbReference>
<dbReference type="EMBL" id="CP077062">
    <property type="protein sequence ID" value="QWZ10453.1"/>
    <property type="molecule type" value="Genomic_DNA"/>
</dbReference>
<dbReference type="Pfam" id="PF01467">
    <property type="entry name" value="CTP_transf_like"/>
    <property type="match status" value="1"/>
</dbReference>
<dbReference type="AlphaFoldDB" id="A0A975T2G4"/>
<gene>
    <name evidence="3" type="ORF">KRR39_05490</name>
</gene>
<feature type="domain" description="Cytidyltransferase-like" evidence="1">
    <location>
        <begin position="6"/>
        <end position="57"/>
    </location>
</feature>
<proteinExistence type="predicted"/>
<dbReference type="Proteomes" id="UP000683575">
    <property type="component" value="Chromosome"/>
</dbReference>
<dbReference type="KEGG" id="nps:KRR39_05490"/>
<keyword evidence="4" id="KW-1185">Reference proteome</keyword>
<dbReference type="InterPro" id="IPR038727">
    <property type="entry name" value="NadR/Ttd14_AAA_dom"/>
</dbReference>
<dbReference type="PANTHER" id="PTHR37512:SF1">
    <property type="entry name" value="NADR_TTD14 AAA DOMAIN-CONTAINING PROTEIN"/>
    <property type="match status" value="1"/>
</dbReference>
<feature type="domain" description="NadR/Ttd14 AAA" evidence="2">
    <location>
        <begin position="159"/>
        <end position="342"/>
    </location>
</feature>
<accession>A0A975T2G4</accession>
<evidence type="ECO:0000313" key="3">
    <source>
        <dbReference type="EMBL" id="QWZ10453.1"/>
    </source>
</evidence>
<dbReference type="RefSeq" id="WP_216942426.1">
    <property type="nucleotide sequence ID" value="NZ_CP077062.1"/>
</dbReference>
<dbReference type="InterPro" id="IPR052735">
    <property type="entry name" value="NAD_biosynth-regulator"/>
</dbReference>
<sequence>MRHGLVIGKFYPPHVGHHHLIDVAARQVDRLTVLVMASRAESLTLDERVRWLAEVHRDAPVDVIGAPCDVPMDLESDVVWTAHVAIMRGAVHAHTSAPIDVVFSSESYGPELAYRLGAEHVSVDPARVERPVSGTAVRHDLAGCWDHLHPVVRGGLATRVVVLGAESTGTTTGSSALADAYRARGGVWARTGWVPEYGREHTVLKQEQACEDADRRGLVRPPMEELVWDAKDFAQVAERQSRLEEQAARDGSPSLVCDTDALATRVWERRYVGRDSHAAAGAVPTLSARRIYLLTDHVGVPFVQDGWRDGEHIRADMTEWFVEELTAAGVSWALLSGSLEERIDLARRVINEALLDAVQFDEPLGTGLAGRAPLTAWSPADALAGCGAGCI</sequence>
<dbReference type="NCBIfam" id="TIGR00125">
    <property type="entry name" value="cyt_tran_rel"/>
    <property type="match status" value="1"/>
</dbReference>
<dbReference type="InterPro" id="IPR004821">
    <property type="entry name" value="Cyt_trans-like"/>
</dbReference>
<organism evidence="3 4">
    <name type="scientific">Nocardioides panacis</name>
    <dbReference type="NCBI Taxonomy" id="2849501"/>
    <lineage>
        <taxon>Bacteria</taxon>
        <taxon>Bacillati</taxon>
        <taxon>Actinomycetota</taxon>
        <taxon>Actinomycetes</taxon>
        <taxon>Propionibacteriales</taxon>
        <taxon>Nocardioidaceae</taxon>
        <taxon>Nocardioides</taxon>
    </lineage>
</organism>
<dbReference type="Pfam" id="PF13521">
    <property type="entry name" value="AAA_28"/>
    <property type="match status" value="1"/>
</dbReference>
<reference evidence="3" key="1">
    <citation type="submission" date="2021-06" db="EMBL/GenBank/DDBJ databases">
        <title>Complete genome sequence of Nocardioides sp. G188.</title>
        <authorList>
            <person name="Im W.-T."/>
        </authorList>
    </citation>
    <scope>NUCLEOTIDE SEQUENCE</scope>
    <source>
        <strain evidence="3">G188</strain>
    </source>
</reference>
<evidence type="ECO:0000313" key="4">
    <source>
        <dbReference type="Proteomes" id="UP000683575"/>
    </source>
</evidence>
<evidence type="ECO:0000259" key="1">
    <source>
        <dbReference type="Pfam" id="PF01467"/>
    </source>
</evidence>
<protein>
    <submittedName>
        <fullName evidence="3">AAA family ATPase</fullName>
    </submittedName>
</protein>